<dbReference type="STRING" id="183.GCA_002009735_03741"/>
<keyword evidence="2" id="KW-1185">Reference proteome</keyword>
<evidence type="ECO:0008006" key="3">
    <source>
        <dbReference type="Google" id="ProtNLM"/>
    </source>
</evidence>
<dbReference type="EMBL" id="JH597775">
    <property type="protein sequence ID" value="EHQ04708.1"/>
    <property type="molecule type" value="Genomic_DNA"/>
</dbReference>
<dbReference type="InterPro" id="IPR009467">
    <property type="entry name" value="Glycolipid-bd_prot_put"/>
</dbReference>
<dbReference type="AlphaFoldDB" id="H2CLU7"/>
<proteinExistence type="predicted"/>
<organism evidence="1 2">
    <name type="scientific">Leptonema illini DSM 21528</name>
    <dbReference type="NCBI Taxonomy" id="929563"/>
    <lineage>
        <taxon>Bacteria</taxon>
        <taxon>Pseudomonadati</taxon>
        <taxon>Spirochaetota</taxon>
        <taxon>Spirochaetia</taxon>
        <taxon>Leptospirales</taxon>
        <taxon>Leptospiraceae</taxon>
        <taxon>Leptonema</taxon>
    </lineage>
</organism>
<accession>H2CLU7</accession>
<dbReference type="Pfam" id="PF06475">
    <property type="entry name" value="Glycolipid_bind"/>
    <property type="match status" value="1"/>
</dbReference>
<reference evidence="1 2" key="1">
    <citation type="submission" date="2011-10" db="EMBL/GenBank/DDBJ databases">
        <title>The Improved High-Quality Draft genome of Leptonema illini DSM 21528.</title>
        <authorList>
            <consortium name="US DOE Joint Genome Institute (JGI-PGF)"/>
            <person name="Lucas S."/>
            <person name="Copeland A."/>
            <person name="Lapidus A."/>
            <person name="Glavina del Rio T."/>
            <person name="Dalin E."/>
            <person name="Tice H."/>
            <person name="Bruce D."/>
            <person name="Goodwin L."/>
            <person name="Pitluck S."/>
            <person name="Peters L."/>
            <person name="Mikhailova N."/>
            <person name="Held B."/>
            <person name="Kyrpides N."/>
            <person name="Mavromatis K."/>
            <person name="Ivanova N."/>
            <person name="Markowitz V."/>
            <person name="Cheng J.-F."/>
            <person name="Hugenholtz P."/>
            <person name="Woyke T."/>
            <person name="Wu D."/>
            <person name="Gronow S."/>
            <person name="Wellnitz S."/>
            <person name="Brambilla E.-M."/>
            <person name="Klenk H.-P."/>
            <person name="Eisen J.A."/>
        </authorList>
    </citation>
    <scope>NUCLEOTIDE SEQUENCE [LARGE SCALE GENOMIC DNA]</scope>
    <source>
        <strain evidence="1 2">DSM 21528</strain>
    </source>
</reference>
<dbReference type="SUPFAM" id="SSF159275">
    <property type="entry name" value="PA1994-like"/>
    <property type="match status" value="1"/>
</dbReference>
<dbReference type="HOGENOM" id="CLU_055771_2_1_12"/>
<dbReference type="RefSeq" id="WP_002775996.1">
    <property type="nucleotide sequence ID" value="NZ_JH597775.1"/>
</dbReference>
<evidence type="ECO:0000313" key="1">
    <source>
        <dbReference type="EMBL" id="EHQ04708.1"/>
    </source>
</evidence>
<evidence type="ECO:0000313" key="2">
    <source>
        <dbReference type="Proteomes" id="UP000005737"/>
    </source>
</evidence>
<protein>
    <recommendedName>
        <fullName evidence="3">Glycolipid-binding domain-containing protein</fullName>
    </recommendedName>
</protein>
<dbReference type="Proteomes" id="UP000005737">
    <property type="component" value="Unassembled WGS sequence"/>
</dbReference>
<sequence length="202" mass="22859">MNPDGDSSADRTSLELPYSFAWRHTWCKISPGLEHLLLGEGSADGVVLAFDEKHGPFRLTYRLRWNAAWRIQEARLQSRTQSATHTMHLYSDGHGQWTDNDGRGLADLDGCTVIDIWPTPFTNTFPILQMGPALNERRPVQVAWILAPELTLSSQMQAYTGLDEGRYLFESLDENGSSSFRAELSVDEHGVVLDYPNLFYRI</sequence>
<gene>
    <name evidence="1" type="ORF">Lepil_4230</name>
</gene>
<name>H2CLU7_9LEPT</name>